<comment type="caution">
    <text evidence="2">The sequence shown here is derived from an EMBL/GenBank/DDBJ whole genome shotgun (WGS) entry which is preliminary data.</text>
</comment>
<protein>
    <submittedName>
        <fullName evidence="2">Uncharacterized protein</fullName>
    </submittedName>
</protein>
<feature type="signal peptide" evidence="1">
    <location>
        <begin position="1"/>
        <end position="18"/>
    </location>
</feature>
<dbReference type="Proteomes" id="UP000266861">
    <property type="component" value="Unassembled WGS sequence"/>
</dbReference>
<organism evidence="2 3">
    <name type="scientific">Diversispora epigaea</name>
    <dbReference type="NCBI Taxonomy" id="1348612"/>
    <lineage>
        <taxon>Eukaryota</taxon>
        <taxon>Fungi</taxon>
        <taxon>Fungi incertae sedis</taxon>
        <taxon>Mucoromycota</taxon>
        <taxon>Glomeromycotina</taxon>
        <taxon>Glomeromycetes</taxon>
        <taxon>Diversisporales</taxon>
        <taxon>Diversisporaceae</taxon>
        <taxon>Diversispora</taxon>
    </lineage>
</organism>
<dbReference type="AlphaFoldDB" id="A0A397IU87"/>
<feature type="chain" id="PRO_5017343723" evidence="1">
    <location>
        <begin position="19"/>
        <end position="72"/>
    </location>
</feature>
<evidence type="ECO:0000256" key="1">
    <source>
        <dbReference type="SAM" id="SignalP"/>
    </source>
</evidence>
<name>A0A397IU87_9GLOM</name>
<sequence>MKVIYILLSVLLTFSILGSTNILDPHNEKGTSAIAKFKRSPLDFAITNTDPKKRKRNAMWKLKKRAAVGRRK</sequence>
<keyword evidence="1" id="KW-0732">Signal</keyword>
<dbReference type="EMBL" id="PQFF01000135">
    <property type="protein sequence ID" value="RHZ79549.1"/>
    <property type="molecule type" value="Genomic_DNA"/>
</dbReference>
<keyword evidence="3" id="KW-1185">Reference proteome</keyword>
<gene>
    <name evidence="2" type="ORF">Glove_144g22</name>
</gene>
<reference evidence="2 3" key="1">
    <citation type="submission" date="2018-08" db="EMBL/GenBank/DDBJ databases">
        <title>Genome and evolution of the arbuscular mycorrhizal fungus Diversispora epigaea (formerly Glomus versiforme) and its bacterial endosymbionts.</title>
        <authorList>
            <person name="Sun X."/>
            <person name="Fei Z."/>
            <person name="Harrison M."/>
        </authorList>
    </citation>
    <scope>NUCLEOTIDE SEQUENCE [LARGE SCALE GENOMIC DNA]</scope>
    <source>
        <strain evidence="2 3">IT104</strain>
    </source>
</reference>
<evidence type="ECO:0000313" key="3">
    <source>
        <dbReference type="Proteomes" id="UP000266861"/>
    </source>
</evidence>
<evidence type="ECO:0000313" key="2">
    <source>
        <dbReference type="EMBL" id="RHZ79549.1"/>
    </source>
</evidence>
<accession>A0A397IU87</accession>
<proteinExistence type="predicted"/>